<dbReference type="STRING" id="589385.SAMN05421504_102118"/>
<dbReference type="Proteomes" id="UP000199515">
    <property type="component" value="Unassembled WGS sequence"/>
</dbReference>
<evidence type="ECO:0000313" key="1">
    <source>
        <dbReference type="EMBL" id="SDX03904.1"/>
    </source>
</evidence>
<dbReference type="InterPro" id="IPR036890">
    <property type="entry name" value="HATPase_C_sf"/>
</dbReference>
<keyword evidence="2" id="KW-1185">Reference proteome</keyword>
<evidence type="ECO:0008006" key="3">
    <source>
        <dbReference type="Google" id="ProtNLM"/>
    </source>
</evidence>
<protein>
    <recommendedName>
        <fullName evidence="3">Molecular chaperone Hsp90</fullName>
    </recommendedName>
</protein>
<sequence>MATLDPFGTEALRSSVLRAWADSPTRFTEDTNSEHDLRVGGYRDRLFVELAQNAADAALLAKEPGVLRVSLVDNELRVANTGAPLDASGVASLASLRASAKGEGTVGRFGVGFAAVLTVTSEPRVVSAGGGVRFSEALTREESGRTGDVPVLRLPWAFESVVPQGFDTEVQLPLRDGVDGASLLEGIASEAPDLLLALPWLARIEVGDEAWTRSSAEDDIVEIGSPDGSVRRWLTEGGWAVPVDADGVPQPLTEDVLYAPTPTDERLSLPARLLASVPIEPSRRRVLPGARAVFEAAAGVYPALVRKLPAEHRLALVPAGGFPLSEVDGQLRELVIAALRSSEWLPSAAGPELSGSRARVLDAEAPELVSLLVEVVPGLCALSGLPVVRALAVVGSDPLPVAEIVDLLTGVTREPSWWRSVYDALLPLLESHEVTVDDLGALPVPLSDGRTLPGPRGALLVGGSAELLELLSDVDIAGLRLVHPEAAHPLLERLDAKHAEARELLDAPELLEAVERSVEDANAGLDGMALAGAVLRLVAETSADIDWLGALALPCDDGWRRADELVLPTSPLLEIFDPEVFAEDGPVSVLDDDFASDWPAETLSAAGVLDTFAVISDADPVEPDHDLPDEEAWWDSLAKPPARVLALRDLDLVGDDAWPAALRLIASRPETWRALMEPDGHTAWWLARYALLGDEPPRHWRLASASSLAGLYDPVPDVGLPAELLAAAGVRAALGGDEEDLLDRLGDPSRTIPAGLVVHAHGALTGEHEPARMRAMDGSVVDAFDAVVLDVPWPVAVVPRSRLIGVVDDPAGFAARLDLAVASDLAAEVTSEGDFVLWADLEAVTLAAELLGVPVPDGGLLLHESLTVSFDGASHDAPWWNDSRLHAADTPEGLAKAFAWATGRWADRHVVLALINEPDATTLLA</sequence>
<dbReference type="EMBL" id="FNON01000002">
    <property type="protein sequence ID" value="SDX03904.1"/>
    <property type="molecule type" value="Genomic_DNA"/>
</dbReference>
<dbReference type="SUPFAM" id="SSF55874">
    <property type="entry name" value="ATPase domain of HSP90 chaperone/DNA topoisomerase II/histidine kinase"/>
    <property type="match status" value="1"/>
</dbReference>
<gene>
    <name evidence="1" type="ORF">SAMN05421504_102118</name>
</gene>
<reference evidence="1 2" key="1">
    <citation type="submission" date="2016-10" db="EMBL/GenBank/DDBJ databases">
        <authorList>
            <person name="de Groot N.N."/>
        </authorList>
    </citation>
    <scope>NUCLEOTIDE SEQUENCE [LARGE SCALE GENOMIC DNA]</scope>
    <source>
        <strain evidence="1 2">CPCC 202699</strain>
    </source>
</reference>
<proteinExistence type="predicted"/>
<evidence type="ECO:0000313" key="2">
    <source>
        <dbReference type="Proteomes" id="UP000199515"/>
    </source>
</evidence>
<organism evidence="1 2">
    <name type="scientific">Amycolatopsis xylanica</name>
    <dbReference type="NCBI Taxonomy" id="589385"/>
    <lineage>
        <taxon>Bacteria</taxon>
        <taxon>Bacillati</taxon>
        <taxon>Actinomycetota</taxon>
        <taxon>Actinomycetes</taxon>
        <taxon>Pseudonocardiales</taxon>
        <taxon>Pseudonocardiaceae</taxon>
        <taxon>Amycolatopsis</taxon>
    </lineage>
</organism>
<dbReference type="AlphaFoldDB" id="A0A1H2YGZ4"/>
<name>A0A1H2YGZ4_9PSEU</name>
<dbReference type="NCBIfam" id="NF047352">
    <property type="entry name" value="P_loop_sacsin"/>
    <property type="match status" value="1"/>
</dbReference>
<dbReference type="OrthoDB" id="3201966at2"/>
<accession>A0A1H2YGZ4</accession>
<dbReference type="RefSeq" id="WP_091288058.1">
    <property type="nucleotide sequence ID" value="NZ_FNON01000002.1"/>
</dbReference>